<evidence type="ECO:0000259" key="1">
    <source>
        <dbReference type="Pfam" id="PF11638"/>
    </source>
</evidence>
<dbReference type="EMBL" id="CP014167">
    <property type="protein sequence ID" value="ANS76339.1"/>
    <property type="molecule type" value="Genomic_DNA"/>
</dbReference>
<name>A0A1B1N4I9_9BACL</name>
<reference evidence="2 3" key="1">
    <citation type="submission" date="2016-01" db="EMBL/GenBank/DDBJ databases">
        <title>Complete Genome Sequence of Paenibacillus yonginensis DCY84, a novel Plant Growth-Promoting Bacteria with Elicitation of Induced Systemic Resistance.</title>
        <authorList>
            <person name="Kim Y.J."/>
            <person name="Yang D.C."/>
            <person name="Sukweenadhi J."/>
        </authorList>
    </citation>
    <scope>NUCLEOTIDE SEQUENCE [LARGE SCALE GENOMIC DNA]</scope>
    <source>
        <strain evidence="2 3">DCY84</strain>
    </source>
</reference>
<sequence>MNSYFIQNWGGAMSQNNNDNKLIDQEENMLLLLKKLLESMSKQLSAPAFAYWFSDISIQELDIDRIIFGTDTQLKMEWLEVRYSKLILETLKSITGKDYNLEFVLVPRKKHDA</sequence>
<protein>
    <recommendedName>
        <fullName evidence="1">DnaA N-terminal domain-containing protein</fullName>
    </recommendedName>
</protein>
<accession>A0A1B1N4I9</accession>
<dbReference type="InterPro" id="IPR024633">
    <property type="entry name" value="DnaA_N_dom"/>
</dbReference>
<gene>
    <name evidence="2" type="ORF">AWM70_18625</name>
</gene>
<dbReference type="Proteomes" id="UP000092573">
    <property type="component" value="Chromosome"/>
</dbReference>
<proteinExistence type="predicted"/>
<keyword evidence="3" id="KW-1185">Reference proteome</keyword>
<dbReference type="AlphaFoldDB" id="A0A1B1N4I9"/>
<evidence type="ECO:0000313" key="2">
    <source>
        <dbReference type="EMBL" id="ANS76339.1"/>
    </source>
</evidence>
<dbReference type="STRING" id="1462996.AWM70_18625"/>
<feature type="domain" description="DnaA N-terminal" evidence="1">
    <location>
        <begin position="35"/>
        <end position="92"/>
    </location>
</feature>
<dbReference type="Pfam" id="PF11638">
    <property type="entry name" value="DnaA_N"/>
    <property type="match status" value="1"/>
</dbReference>
<evidence type="ECO:0000313" key="3">
    <source>
        <dbReference type="Proteomes" id="UP000092573"/>
    </source>
</evidence>
<dbReference type="InterPro" id="IPR038454">
    <property type="entry name" value="DnaA_N_sf"/>
</dbReference>
<dbReference type="KEGG" id="pyg:AWM70_18625"/>
<dbReference type="Gene3D" id="3.30.300.180">
    <property type="match status" value="1"/>
</dbReference>
<organism evidence="2 3">
    <name type="scientific">Paenibacillus yonginensis</name>
    <dbReference type="NCBI Taxonomy" id="1462996"/>
    <lineage>
        <taxon>Bacteria</taxon>
        <taxon>Bacillati</taxon>
        <taxon>Bacillota</taxon>
        <taxon>Bacilli</taxon>
        <taxon>Bacillales</taxon>
        <taxon>Paenibacillaceae</taxon>
        <taxon>Paenibacillus</taxon>
    </lineage>
</organism>